<keyword evidence="2" id="KW-1185">Reference proteome</keyword>
<comment type="caution">
    <text evidence="1">The sequence shown here is derived from an EMBL/GenBank/DDBJ whole genome shotgun (WGS) entry which is preliminary data.</text>
</comment>
<dbReference type="EMBL" id="CALNXK010000069">
    <property type="protein sequence ID" value="CAH3142525.1"/>
    <property type="molecule type" value="Genomic_DNA"/>
</dbReference>
<name>A0ABN8PGA7_9CNID</name>
<accession>A0ABN8PGA7</accession>
<dbReference type="PROSITE" id="PS51257">
    <property type="entry name" value="PROKAR_LIPOPROTEIN"/>
    <property type="match status" value="1"/>
</dbReference>
<gene>
    <name evidence="1" type="ORF">PLOB_00042392</name>
</gene>
<sequence length="233" mass="25721">MDVKCSFSSLVGGSCSYDPRDRSRSTEVIPFLNCKRDIAGHKPSLSITDVETEIELILGRVSTSFSSELELSKLPICPRHRSSLGIGWRRGSNLCRVSPPIWKHGGQAQKNAKAERGLGKTACYLIWKKLGIFIPVGSGICLNCRVNLDMQKIGELPTKLPETKNLSYEETETIETSVSSELALNGNSVINMVAHDFLEQETSLYLPSTLLEETETSTTGMKSEEPIDHLNSF</sequence>
<organism evidence="1 2">
    <name type="scientific">Porites lobata</name>
    <dbReference type="NCBI Taxonomy" id="104759"/>
    <lineage>
        <taxon>Eukaryota</taxon>
        <taxon>Metazoa</taxon>
        <taxon>Cnidaria</taxon>
        <taxon>Anthozoa</taxon>
        <taxon>Hexacorallia</taxon>
        <taxon>Scleractinia</taxon>
        <taxon>Fungiina</taxon>
        <taxon>Poritidae</taxon>
        <taxon>Porites</taxon>
    </lineage>
</organism>
<evidence type="ECO:0000313" key="2">
    <source>
        <dbReference type="Proteomes" id="UP001159405"/>
    </source>
</evidence>
<reference evidence="1 2" key="1">
    <citation type="submission" date="2022-05" db="EMBL/GenBank/DDBJ databases">
        <authorList>
            <consortium name="Genoscope - CEA"/>
            <person name="William W."/>
        </authorList>
    </citation>
    <scope>NUCLEOTIDE SEQUENCE [LARGE SCALE GENOMIC DNA]</scope>
</reference>
<dbReference type="Proteomes" id="UP001159405">
    <property type="component" value="Unassembled WGS sequence"/>
</dbReference>
<proteinExistence type="predicted"/>
<protein>
    <submittedName>
        <fullName evidence="1">Uncharacterized protein</fullName>
    </submittedName>
</protein>
<evidence type="ECO:0000313" key="1">
    <source>
        <dbReference type="EMBL" id="CAH3142525.1"/>
    </source>
</evidence>